<dbReference type="VEuPathDB" id="FungiDB:ACJ73_08872"/>
<dbReference type="OrthoDB" id="2417614at2759"/>
<proteinExistence type="predicted"/>
<keyword evidence="4" id="KW-1185">Reference proteome</keyword>
<name>A0A1J9QL35_9EURO</name>
<dbReference type="Pfam" id="PF10544">
    <property type="entry name" value="T5orf172"/>
    <property type="match status" value="1"/>
</dbReference>
<dbReference type="InterPro" id="IPR053006">
    <property type="entry name" value="Meiosis_regulatory"/>
</dbReference>
<protein>
    <recommendedName>
        <fullName evidence="2">Bacteriophage T5 Orf172 DNA-binding domain-containing protein</fullName>
    </recommendedName>
</protein>
<feature type="domain" description="Bacteriophage T5 Orf172 DNA-binding" evidence="2">
    <location>
        <begin position="494"/>
        <end position="551"/>
    </location>
</feature>
<feature type="region of interest" description="Disordered" evidence="1">
    <location>
        <begin position="1"/>
        <end position="120"/>
    </location>
</feature>
<evidence type="ECO:0000256" key="1">
    <source>
        <dbReference type="SAM" id="MobiDB-lite"/>
    </source>
</evidence>
<gene>
    <name evidence="3" type="ORF">ACJ73_08872</name>
</gene>
<feature type="compositionally biased region" description="Low complexity" evidence="1">
    <location>
        <begin position="85"/>
        <end position="95"/>
    </location>
</feature>
<dbReference type="PANTHER" id="PTHR28094">
    <property type="entry name" value="MEIOTICALLY UP-REGULATED GENE 113 PROTEIN"/>
    <property type="match status" value="1"/>
</dbReference>
<comment type="caution">
    <text evidence="3">The sequence shown here is derived from an EMBL/GenBank/DDBJ whole genome shotgun (WGS) entry which is preliminary data.</text>
</comment>
<evidence type="ECO:0000259" key="2">
    <source>
        <dbReference type="Pfam" id="PF10544"/>
    </source>
</evidence>
<dbReference type="EMBL" id="LGTZ01002250">
    <property type="protein sequence ID" value="OJD16588.1"/>
    <property type="molecule type" value="Genomic_DNA"/>
</dbReference>
<feature type="compositionally biased region" description="Polar residues" evidence="1">
    <location>
        <begin position="52"/>
        <end position="77"/>
    </location>
</feature>
<dbReference type="AlphaFoldDB" id="A0A1J9QL35"/>
<feature type="region of interest" description="Disordered" evidence="1">
    <location>
        <begin position="372"/>
        <end position="392"/>
    </location>
</feature>
<reference evidence="3 4" key="1">
    <citation type="submission" date="2015-08" db="EMBL/GenBank/DDBJ databases">
        <title>Emmonsia species relationships and genome sequence.</title>
        <authorList>
            <person name="Cuomo C.A."/>
            <person name="Schwartz I.S."/>
            <person name="Kenyon C."/>
            <person name="De Hoog G.S."/>
            <person name="Govender N.P."/>
            <person name="Botha A."/>
            <person name="Moreno L."/>
            <person name="De Vries M."/>
            <person name="Munoz J.F."/>
            <person name="Stielow J.B."/>
        </authorList>
    </citation>
    <scope>NUCLEOTIDE SEQUENCE [LARGE SCALE GENOMIC DNA]</scope>
    <source>
        <strain evidence="3 4">EI222</strain>
    </source>
</reference>
<dbReference type="Proteomes" id="UP000242791">
    <property type="component" value="Unassembled WGS sequence"/>
</dbReference>
<evidence type="ECO:0000313" key="3">
    <source>
        <dbReference type="EMBL" id="OJD16588.1"/>
    </source>
</evidence>
<sequence length="602" mass="67103">MATEHIVILVEPQTPTKAKFSPTLHGDKPDTEETFSSRESTPPSTPEGKETSIFSQQNSIDTDATSECGWGSSTPERLSTRRYDLLSSPTPSTLLGDSGRKSMRPAQEPLTTGHVRPPGLILRRTKSTGSLHPQLKILSSAFEGQGGRFSPRSLNSLLQDTVPTLEEPDDRRPKGLILRKDHATVSEQELRLVEIFSQLRESRVNSEAYNLKRPRLSEQEISTPERQESIKRDSSILQSDCINTNFRKKGLDFKNQRSGPGTATSSAGPTLVMPVPVPKTLFDVRAASEVFARIIPRNIDQRLTEASGRWVASVIKGKYRRCFNTKNGNIQGGDALLETVPACDILQWVETLIGSSLCTTHKKTATKELNKQDPWFGKSQHAQSTKSGDQLVAGSSAVNASSISVTRASCPKPQQPKAGQFPSYTTSHLPTECQECISTSRWLEKKIKSSFKNNDNNTMEGFIYIYWQPGNFGQLKIEVYFPKQDAADEQEKQDLIPVKHILRVEGLVHAELREQRKREGNCAGCGKTHHEWFEVSPVIAVEVARKWMRWMREEQRYKQVPARGGWHYIGMTGAVLADLCEPHEKLASSKLKKAATTTKVPS</sequence>
<dbReference type="STRING" id="1658174.A0A1J9QL35"/>
<evidence type="ECO:0000313" key="4">
    <source>
        <dbReference type="Proteomes" id="UP000242791"/>
    </source>
</evidence>
<accession>A0A1J9QL35</accession>
<dbReference type="InterPro" id="IPR018306">
    <property type="entry name" value="Phage_T5_Orf172_DNA-bd"/>
</dbReference>
<dbReference type="PANTHER" id="PTHR28094:SF1">
    <property type="entry name" value="MEIOTICALLY UP-REGULATED GENE 113 PROTEIN"/>
    <property type="match status" value="1"/>
</dbReference>
<organism evidence="3 4">
    <name type="scientific">Blastomyces percursus</name>
    <dbReference type="NCBI Taxonomy" id="1658174"/>
    <lineage>
        <taxon>Eukaryota</taxon>
        <taxon>Fungi</taxon>
        <taxon>Dikarya</taxon>
        <taxon>Ascomycota</taxon>
        <taxon>Pezizomycotina</taxon>
        <taxon>Eurotiomycetes</taxon>
        <taxon>Eurotiomycetidae</taxon>
        <taxon>Onygenales</taxon>
        <taxon>Ajellomycetaceae</taxon>
        <taxon>Blastomyces</taxon>
    </lineage>
</organism>
<feature type="region of interest" description="Disordered" evidence="1">
    <location>
        <begin position="405"/>
        <end position="426"/>
    </location>
</feature>